<name>A0A511CFK5_9FLAO</name>
<organism evidence="2 3">
    <name type="scientific">Flavobacterium glycines</name>
    <dbReference type="NCBI Taxonomy" id="551990"/>
    <lineage>
        <taxon>Bacteria</taxon>
        <taxon>Pseudomonadati</taxon>
        <taxon>Bacteroidota</taxon>
        <taxon>Flavobacteriia</taxon>
        <taxon>Flavobacteriales</taxon>
        <taxon>Flavobacteriaceae</taxon>
        <taxon>Flavobacterium</taxon>
    </lineage>
</organism>
<keyword evidence="1" id="KW-0732">Signal</keyword>
<evidence type="ECO:0000313" key="2">
    <source>
        <dbReference type="EMBL" id="GEL11422.1"/>
    </source>
</evidence>
<dbReference type="AlphaFoldDB" id="A0A511CFK5"/>
<feature type="chain" id="PRO_5021745540" description="DUF4252 domain-containing protein" evidence="1">
    <location>
        <begin position="22"/>
        <end position="177"/>
    </location>
</feature>
<dbReference type="Pfam" id="PF14060">
    <property type="entry name" value="DUF4252"/>
    <property type="match status" value="1"/>
</dbReference>
<sequence>MKMKKVLITLLVAFASGTFYGQAVFDQFDGQEEIVSVIVNKKMFELMSKVKVDASDKETQQYLKLIQNLNNLRVFSTTNKAAARKMKEVADAYIKSSSLDELKKVNENGKQITIDVKRAGNNNQLNEFIMFIDDDANGINRSVLMSLTGVFSLNDISILTDKMQIPGGTELKKLTQK</sequence>
<evidence type="ECO:0000256" key="1">
    <source>
        <dbReference type="SAM" id="SignalP"/>
    </source>
</evidence>
<evidence type="ECO:0000313" key="3">
    <source>
        <dbReference type="Proteomes" id="UP000321579"/>
    </source>
</evidence>
<feature type="signal peptide" evidence="1">
    <location>
        <begin position="1"/>
        <end position="21"/>
    </location>
</feature>
<comment type="caution">
    <text evidence="2">The sequence shown here is derived from an EMBL/GenBank/DDBJ whole genome shotgun (WGS) entry which is preliminary data.</text>
</comment>
<reference evidence="2 3" key="1">
    <citation type="submission" date="2019-07" db="EMBL/GenBank/DDBJ databases">
        <title>Whole genome shotgun sequence of Flavobacterium glycines NBRC 105008.</title>
        <authorList>
            <person name="Hosoyama A."/>
            <person name="Uohara A."/>
            <person name="Ohji S."/>
            <person name="Ichikawa N."/>
        </authorList>
    </citation>
    <scope>NUCLEOTIDE SEQUENCE [LARGE SCALE GENOMIC DNA]</scope>
    <source>
        <strain evidence="2 3">NBRC 105008</strain>
    </source>
</reference>
<accession>A0A511CFK5</accession>
<protein>
    <recommendedName>
        <fullName evidence="4">DUF4252 domain-containing protein</fullName>
    </recommendedName>
</protein>
<proteinExistence type="predicted"/>
<evidence type="ECO:0008006" key="4">
    <source>
        <dbReference type="Google" id="ProtNLM"/>
    </source>
</evidence>
<gene>
    <name evidence="2" type="ORF">FGL01_21610</name>
</gene>
<dbReference type="InterPro" id="IPR025348">
    <property type="entry name" value="DUF4252"/>
</dbReference>
<dbReference type="EMBL" id="BJVF01000004">
    <property type="protein sequence ID" value="GEL11422.1"/>
    <property type="molecule type" value="Genomic_DNA"/>
</dbReference>
<dbReference type="Proteomes" id="UP000321579">
    <property type="component" value="Unassembled WGS sequence"/>
</dbReference>